<dbReference type="Proteomes" id="UP000266441">
    <property type="component" value="Unassembled WGS sequence"/>
</dbReference>
<comment type="caution">
    <text evidence="2">The sequence shown here is derived from an EMBL/GenBank/DDBJ whole genome shotgun (WGS) entry which is preliminary data.</text>
</comment>
<accession>A0A399D521</accession>
<protein>
    <submittedName>
        <fullName evidence="2">DUF2975 domain-containing protein</fullName>
    </submittedName>
</protein>
<feature type="transmembrane region" description="Helical" evidence="1">
    <location>
        <begin position="79"/>
        <end position="105"/>
    </location>
</feature>
<keyword evidence="1" id="KW-0472">Membrane</keyword>
<feature type="transmembrane region" description="Helical" evidence="1">
    <location>
        <begin position="47"/>
        <end position="67"/>
    </location>
</feature>
<feature type="transmembrane region" description="Helical" evidence="1">
    <location>
        <begin position="125"/>
        <end position="145"/>
    </location>
</feature>
<reference evidence="2 3" key="1">
    <citation type="journal article" date="2015" name="Int. J. Syst. Evol. Microbiol.">
        <title>Mariniphaga sediminis sp. nov., isolated from coastal sediment.</title>
        <authorList>
            <person name="Wang F.Q."/>
            <person name="Shen Q.Y."/>
            <person name="Chen G.J."/>
            <person name="Du Z.J."/>
        </authorList>
    </citation>
    <scope>NUCLEOTIDE SEQUENCE [LARGE SCALE GENOMIC DNA]</scope>
    <source>
        <strain evidence="2 3">SY21</strain>
    </source>
</reference>
<proteinExistence type="predicted"/>
<sequence>MKNSFLFKSLIDILFFLHVLGLFVILLRFPLGIFDVTEMEPLHLGEWIILIIYCFIYLVLLRGLFFLRKTARKLLQNKIFTRYVAYSTMISGYHFIIAGILLFLMKLSANLFQLNFESIPKSFSVTPIFLLMVGLFFILQSEILLKAIDIKGENDLTI</sequence>
<dbReference type="RefSeq" id="WP_119348531.1">
    <property type="nucleotide sequence ID" value="NZ_QWET01000002.1"/>
</dbReference>
<organism evidence="2 3">
    <name type="scientific">Mariniphaga sediminis</name>
    <dbReference type="NCBI Taxonomy" id="1628158"/>
    <lineage>
        <taxon>Bacteria</taxon>
        <taxon>Pseudomonadati</taxon>
        <taxon>Bacteroidota</taxon>
        <taxon>Bacteroidia</taxon>
        <taxon>Marinilabiliales</taxon>
        <taxon>Prolixibacteraceae</taxon>
        <taxon>Mariniphaga</taxon>
    </lineage>
</organism>
<evidence type="ECO:0000313" key="3">
    <source>
        <dbReference type="Proteomes" id="UP000266441"/>
    </source>
</evidence>
<dbReference type="EMBL" id="QWET01000002">
    <property type="protein sequence ID" value="RIH66657.1"/>
    <property type="molecule type" value="Genomic_DNA"/>
</dbReference>
<dbReference type="AlphaFoldDB" id="A0A399D521"/>
<name>A0A399D521_9BACT</name>
<dbReference type="InterPro" id="IPR021354">
    <property type="entry name" value="DUF2975"/>
</dbReference>
<evidence type="ECO:0000256" key="1">
    <source>
        <dbReference type="SAM" id="Phobius"/>
    </source>
</evidence>
<evidence type="ECO:0000313" key="2">
    <source>
        <dbReference type="EMBL" id="RIH66657.1"/>
    </source>
</evidence>
<keyword evidence="1" id="KW-0812">Transmembrane</keyword>
<keyword evidence="1" id="KW-1133">Transmembrane helix</keyword>
<feature type="transmembrane region" description="Helical" evidence="1">
    <location>
        <begin position="5"/>
        <end position="27"/>
    </location>
</feature>
<gene>
    <name evidence="2" type="ORF">D1164_03400</name>
</gene>
<dbReference type="Pfam" id="PF11188">
    <property type="entry name" value="DUF2975"/>
    <property type="match status" value="1"/>
</dbReference>
<keyword evidence="3" id="KW-1185">Reference proteome</keyword>